<feature type="compositionally biased region" description="Basic and acidic residues" evidence="5">
    <location>
        <begin position="1"/>
        <end position="14"/>
    </location>
</feature>
<feature type="domain" description="RanBP2-type" evidence="6">
    <location>
        <begin position="788"/>
        <end position="818"/>
    </location>
</feature>
<feature type="region of interest" description="Disordered" evidence="5">
    <location>
        <begin position="300"/>
        <end position="319"/>
    </location>
</feature>
<evidence type="ECO:0000313" key="8">
    <source>
        <dbReference type="Proteomes" id="UP001565368"/>
    </source>
</evidence>
<keyword evidence="3" id="KW-0862">Zinc</keyword>
<dbReference type="GeneID" id="95986397"/>
<protein>
    <recommendedName>
        <fullName evidence="6">RanBP2-type domain-containing protein</fullName>
    </recommendedName>
</protein>
<accession>A0ABR3Q1V8</accession>
<evidence type="ECO:0000259" key="6">
    <source>
        <dbReference type="PROSITE" id="PS50199"/>
    </source>
</evidence>
<keyword evidence="1" id="KW-0479">Metal-binding</keyword>
<feature type="region of interest" description="Disordered" evidence="5">
    <location>
        <begin position="1"/>
        <end position="37"/>
    </location>
</feature>
<feature type="compositionally biased region" description="Low complexity" evidence="5">
    <location>
        <begin position="875"/>
        <end position="890"/>
    </location>
</feature>
<proteinExistence type="predicted"/>
<keyword evidence="8" id="KW-1185">Reference proteome</keyword>
<evidence type="ECO:0000256" key="2">
    <source>
        <dbReference type="ARBA" id="ARBA00022771"/>
    </source>
</evidence>
<dbReference type="PANTHER" id="PTHR46622:SF1">
    <property type="entry name" value="DNA-DEPENDENT METALLOPROTEASE WSS1"/>
    <property type="match status" value="1"/>
</dbReference>
<feature type="region of interest" description="Disordered" evidence="5">
    <location>
        <begin position="55"/>
        <end position="87"/>
    </location>
</feature>
<dbReference type="PROSITE" id="PS50199">
    <property type="entry name" value="ZF_RANBP2_2"/>
    <property type="match status" value="1"/>
</dbReference>
<dbReference type="InterPro" id="IPR053000">
    <property type="entry name" value="WSS1-like_metalloprotease"/>
</dbReference>
<feature type="compositionally biased region" description="Pro residues" evidence="5">
    <location>
        <begin position="593"/>
        <end position="611"/>
    </location>
</feature>
<reference evidence="7 8" key="1">
    <citation type="submission" date="2023-08" db="EMBL/GenBank/DDBJ databases">
        <title>Annotated Genome Sequence of Vanrija albida AlHP1.</title>
        <authorList>
            <person name="Herzog R."/>
        </authorList>
    </citation>
    <scope>NUCLEOTIDE SEQUENCE [LARGE SCALE GENOMIC DNA]</scope>
    <source>
        <strain evidence="7 8">AlHP1</strain>
    </source>
</reference>
<evidence type="ECO:0000313" key="7">
    <source>
        <dbReference type="EMBL" id="KAL1408542.1"/>
    </source>
</evidence>
<organism evidence="7 8">
    <name type="scientific">Vanrija albida</name>
    <dbReference type="NCBI Taxonomy" id="181172"/>
    <lineage>
        <taxon>Eukaryota</taxon>
        <taxon>Fungi</taxon>
        <taxon>Dikarya</taxon>
        <taxon>Basidiomycota</taxon>
        <taxon>Agaricomycotina</taxon>
        <taxon>Tremellomycetes</taxon>
        <taxon>Trichosporonales</taxon>
        <taxon>Trichosporonaceae</taxon>
        <taxon>Vanrija</taxon>
    </lineage>
</organism>
<sequence length="1019" mass="104914">MRTSLSRKDLRSERLNQSPYARPARGEVRRSASHSAFSPLSSLVNFVSAPFRKSTLPRHSQDADGRILEDDQRSVSGSEDGWNGEPPTVMEEVDVFSLASAAGRAGPEFEARAQSWRASKGLLTQNSRGIRNSTSSWELLSLDEGRTIRPSPSMPAFHQSARRTPAQKASGLPSRPAIPGSYLKNQLLSTPKAADGPSAYSSSPSSVALRSFLDAKGDEPINAQDVDVLESLTRNLRAEARRSAQPVGGWSAGTFAATPLPKTGSPRSTATPESSFSIGTATQSRFLPASSKRQVTYLGPGMSARRLNPKPKQTFKPLFTFDDEAKDDVSGKKRKVDLDANQDKTAEDRHSPADDAAASAAAQFNAKVKSRFAAPGKPSPLSQAAGASPQKALSDDIVKAGKKRAADIMQDLFDAEVGPIEPAKPTIVFNPYEESSVVPTGKFEASRSSLRKSASAMRASLRSSSVAKRGAAEKIERLGSGTPGRKLSTLELVSGFKPSTSTSRRSESPEEEDEIEVDEVVEQPTLKLPEPVRPAPPVAAKPVKVPEPDTYQPFNVPSLSSSTLGKSTSSAPKAPEASHSAVADSVIAASKPAPAPVFKPTPIGLGPPPAAEPSSAGPSTTTRSASRRVDPSAIYLSAKDSALNVDKAALPFYTFNLPSSSSSPEPSAAVKAALRKDHSEQTFVFTLSKTSVPSADLFSPPAAPSLSLPKAAAAGSEWECDTCMLKNPDSAKEQCQVCEAPRPGIKAAAAPKATLPAPPAPPAAGGFAFGGSATSAPAFGGFAAPVAKTGEWDCDTCMLKNPDSAKEKCTVCEMPRPGQKAAAPAAAAPPALPAVPAGGFAFKAPAASAGQWECGTCNLQNPDSAKEQCTVCEAPRPGASAPPAAASQPPAALPAPPAGGFSFGGKPPAPPSGGFAFGGGAKPSAPASGFGGFKPTVAPASSGFTFGGSSSGASSGGFTPSVAPPSGGFGGFGSFGKSSAPATAPAASTGAQWTCDTCMLQNPDSAKEQCTVCEAPRPK</sequence>
<dbReference type="SMART" id="SM00547">
    <property type="entry name" value="ZnF_RBZ"/>
    <property type="match status" value="4"/>
</dbReference>
<dbReference type="EMBL" id="JBBXJM010000004">
    <property type="protein sequence ID" value="KAL1408542.1"/>
    <property type="molecule type" value="Genomic_DNA"/>
</dbReference>
<feature type="compositionally biased region" description="Basic and acidic residues" evidence="5">
    <location>
        <begin position="59"/>
        <end position="73"/>
    </location>
</feature>
<gene>
    <name evidence="7" type="ORF">Q8F55_005354</name>
</gene>
<feature type="compositionally biased region" description="Basic and acidic residues" evidence="5">
    <location>
        <begin position="327"/>
        <end position="353"/>
    </location>
</feature>
<evidence type="ECO:0000256" key="3">
    <source>
        <dbReference type="ARBA" id="ARBA00022833"/>
    </source>
</evidence>
<feature type="compositionally biased region" description="Low complexity" evidence="5">
    <location>
        <begin position="558"/>
        <end position="570"/>
    </location>
</feature>
<dbReference type="Proteomes" id="UP001565368">
    <property type="component" value="Unassembled WGS sequence"/>
</dbReference>
<comment type="caution">
    <text evidence="7">The sequence shown here is derived from an EMBL/GenBank/DDBJ whole genome shotgun (WGS) entry which is preliminary data.</text>
</comment>
<dbReference type="Gene3D" id="4.10.1060.10">
    <property type="entry name" value="Zinc finger, RanBP2-type"/>
    <property type="match status" value="4"/>
</dbReference>
<feature type="compositionally biased region" description="Low complexity" evidence="5">
    <location>
        <begin position="612"/>
        <end position="622"/>
    </location>
</feature>
<evidence type="ECO:0000256" key="5">
    <source>
        <dbReference type="SAM" id="MobiDB-lite"/>
    </source>
</evidence>
<feature type="region of interest" description="Disordered" evidence="5">
    <location>
        <begin position="326"/>
        <end position="392"/>
    </location>
</feature>
<dbReference type="Pfam" id="PF00641">
    <property type="entry name" value="Zn_ribbon_RanBP"/>
    <property type="match status" value="3"/>
</dbReference>
<feature type="region of interest" description="Disordered" evidence="5">
    <location>
        <begin position="875"/>
        <end position="920"/>
    </location>
</feature>
<feature type="compositionally biased region" description="Polar residues" evidence="5">
    <location>
        <begin position="265"/>
        <end position="285"/>
    </location>
</feature>
<feature type="region of interest" description="Disordered" evidence="5">
    <location>
        <begin position="475"/>
        <end position="630"/>
    </location>
</feature>
<dbReference type="RefSeq" id="XP_069208486.1">
    <property type="nucleotide sequence ID" value="XM_069353844.1"/>
</dbReference>
<feature type="region of interest" description="Disordered" evidence="5">
    <location>
        <begin position="151"/>
        <end position="180"/>
    </location>
</feature>
<feature type="compositionally biased region" description="Acidic residues" evidence="5">
    <location>
        <begin position="509"/>
        <end position="521"/>
    </location>
</feature>
<feature type="region of interest" description="Disordered" evidence="5">
    <location>
        <begin position="242"/>
        <end position="285"/>
    </location>
</feature>
<dbReference type="InterPro" id="IPR001876">
    <property type="entry name" value="Znf_RanBP2"/>
</dbReference>
<keyword evidence="2 4" id="KW-0863">Zinc-finger</keyword>
<evidence type="ECO:0000256" key="4">
    <source>
        <dbReference type="PROSITE-ProRule" id="PRU00322"/>
    </source>
</evidence>
<dbReference type="PANTHER" id="PTHR46622">
    <property type="entry name" value="DNA-DEPENDENT METALLOPROTEASE WSS1"/>
    <property type="match status" value="1"/>
</dbReference>
<evidence type="ECO:0000256" key="1">
    <source>
        <dbReference type="ARBA" id="ARBA00022723"/>
    </source>
</evidence>
<name>A0ABR3Q1V8_9TREE</name>